<keyword evidence="2" id="KW-1133">Transmembrane helix</keyword>
<feature type="compositionally biased region" description="Polar residues" evidence="1">
    <location>
        <begin position="72"/>
        <end position="84"/>
    </location>
</feature>
<protein>
    <submittedName>
        <fullName evidence="3">Uncharacterized protein</fullName>
    </submittedName>
</protein>
<feature type="transmembrane region" description="Helical" evidence="2">
    <location>
        <begin position="20"/>
        <end position="40"/>
    </location>
</feature>
<gene>
    <name evidence="3" type="ORF">VPK24_04770</name>
</gene>
<evidence type="ECO:0000256" key="1">
    <source>
        <dbReference type="SAM" id="MobiDB-lite"/>
    </source>
</evidence>
<evidence type="ECO:0000256" key="2">
    <source>
        <dbReference type="SAM" id="Phobius"/>
    </source>
</evidence>
<sequence length="417" mass="43414">MKSVANSLVSSPASPGRILWGRSIALGVAGTAIVLIALPLTAGKQTQPKTEASTPLPVSPLSFDLPGDDASRSGSGSIASQPTGGSNGDVPISDPFAANLESMATVPTTSGAAPGQTGAAPNSGTGATGSTATGSQPNPTQSAPAAAPTTARPTPAAPLKPSNAKPPTAPPTRPAPNGQTMFWMEQAPQRAFNLQKDLPVYAQIFQSPTSMGVVAVGVAEGNYRLMVQNGSLFVQPTPNYYGHTDPGNLSWGQRVTNYGACSDQGRSGGNLAVADRACVERLSGRLPTALTDLYAAGIDPYEDLQALVNAIDLYNQASPVHSRWFPQALAIARRGGLSGLEAYAWARTASFYLDSNDRLDIRNGTNRASGLLGICSREGRAVTQWECVYADQARRVQAIATTYQSFLKLATNKSRRS</sequence>
<feature type="region of interest" description="Disordered" evidence="1">
    <location>
        <begin position="107"/>
        <end position="179"/>
    </location>
</feature>
<dbReference type="Proteomes" id="UP001604335">
    <property type="component" value="Unassembled WGS sequence"/>
</dbReference>
<organism evidence="3 4">
    <name type="scientific">Limnothrix redekei LRLZ20PSL1</name>
    <dbReference type="NCBI Taxonomy" id="3112953"/>
    <lineage>
        <taxon>Bacteria</taxon>
        <taxon>Bacillati</taxon>
        <taxon>Cyanobacteriota</taxon>
        <taxon>Cyanophyceae</taxon>
        <taxon>Pseudanabaenales</taxon>
        <taxon>Pseudanabaenaceae</taxon>
        <taxon>Limnothrix</taxon>
    </lineage>
</organism>
<keyword evidence="2" id="KW-0472">Membrane</keyword>
<feature type="compositionally biased region" description="Low complexity" evidence="1">
    <location>
        <begin position="117"/>
        <end position="154"/>
    </location>
</feature>
<accession>A0ABW7C9Z8</accession>
<comment type="caution">
    <text evidence="3">The sequence shown here is derived from an EMBL/GenBank/DDBJ whole genome shotgun (WGS) entry which is preliminary data.</text>
</comment>
<dbReference type="RefSeq" id="WP_190355708.1">
    <property type="nucleotide sequence ID" value="NZ_JAZAQF010000028.1"/>
</dbReference>
<dbReference type="EMBL" id="JAZAQF010000028">
    <property type="protein sequence ID" value="MFG3816939.1"/>
    <property type="molecule type" value="Genomic_DNA"/>
</dbReference>
<keyword evidence="4" id="KW-1185">Reference proteome</keyword>
<feature type="region of interest" description="Disordered" evidence="1">
    <location>
        <begin position="45"/>
        <end position="95"/>
    </location>
</feature>
<keyword evidence="2" id="KW-0812">Transmembrane</keyword>
<proteinExistence type="predicted"/>
<evidence type="ECO:0000313" key="4">
    <source>
        <dbReference type="Proteomes" id="UP001604335"/>
    </source>
</evidence>
<reference evidence="4" key="1">
    <citation type="journal article" date="2024" name="Algal Res.">
        <title>Biochemical, toxicological and genomic investigation of a high-biomass producing Limnothrix strain isolated from Italian shallow drinking water reservoir.</title>
        <authorList>
            <person name="Simonazzi M."/>
            <person name="Shishido T.K."/>
            <person name="Delbaje E."/>
            <person name="Wahlsten M."/>
            <person name="Fewer D.P."/>
            <person name="Sivonen K."/>
            <person name="Pezzolesi L."/>
            <person name="Pistocchi R."/>
        </authorList>
    </citation>
    <scope>NUCLEOTIDE SEQUENCE [LARGE SCALE GENOMIC DNA]</scope>
    <source>
        <strain evidence="4">LRLZ20PSL1</strain>
    </source>
</reference>
<evidence type="ECO:0000313" key="3">
    <source>
        <dbReference type="EMBL" id="MFG3816939.1"/>
    </source>
</evidence>
<name>A0ABW7C9Z8_9CYAN</name>